<evidence type="ECO:0000256" key="2">
    <source>
        <dbReference type="ARBA" id="ARBA00003701"/>
    </source>
</evidence>
<dbReference type="Pfam" id="PF00043">
    <property type="entry name" value="GST_C"/>
    <property type="match status" value="1"/>
</dbReference>
<dbReference type="SFLD" id="SFLDS00019">
    <property type="entry name" value="Glutathione_Transferase_(cytos"/>
    <property type="match status" value="1"/>
</dbReference>
<dbReference type="Pfam" id="PF13417">
    <property type="entry name" value="GST_N_3"/>
    <property type="match status" value="1"/>
</dbReference>
<protein>
    <submittedName>
        <fullName evidence="8">Glutathione S-transferase omega-1</fullName>
    </submittedName>
</protein>
<proteinExistence type="inferred from homology"/>
<dbReference type="PANTHER" id="PTHR43968">
    <property type="match status" value="1"/>
</dbReference>
<dbReference type="AlphaFoldDB" id="H2KTR3"/>
<dbReference type="Gene3D" id="3.40.30.10">
    <property type="entry name" value="Glutaredoxin"/>
    <property type="match status" value="1"/>
</dbReference>
<evidence type="ECO:0000256" key="1">
    <source>
        <dbReference type="ARBA" id="ARBA00002446"/>
    </source>
</evidence>
<dbReference type="Gene3D" id="1.20.1050.10">
    <property type="match status" value="1"/>
</dbReference>
<dbReference type="EMBL" id="DF143932">
    <property type="protein sequence ID" value="GAA34234.2"/>
    <property type="molecule type" value="Genomic_DNA"/>
</dbReference>
<comment type="similarity">
    <text evidence="3">Belongs to the GST superfamily. Mu family.</text>
</comment>
<dbReference type="InterPro" id="IPR004046">
    <property type="entry name" value="GST_C"/>
</dbReference>
<evidence type="ECO:0000256" key="5">
    <source>
        <dbReference type="ARBA" id="ARBA00011738"/>
    </source>
</evidence>
<dbReference type="GO" id="GO:0004364">
    <property type="term" value="F:glutathione transferase activity"/>
    <property type="evidence" value="ECO:0007669"/>
    <property type="project" value="UniProtKB-EC"/>
</dbReference>
<name>H2KTR3_CLOSI</name>
<evidence type="ECO:0000313" key="8">
    <source>
        <dbReference type="EMBL" id="GAA34234.2"/>
    </source>
</evidence>
<evidence type="ECO:0000256" key="4">
    <source>
        <dbReference type="ARBA" id="ARBA00011067"/>
    </source>
</evidence>
<keyword evidence="8" id="KW-0808">Transferase</keyword>
<dbReference type="InterPro" id="IPR036282">
    <property type="entry name" value="Glutathione-S-Trfase_C_sf"/>
</dbReference>
<feature type="domain" description="GST N-terminal" evidence="6">
    <location>
        <begin position="55"/>
        <end position="134"/>
    </location>
</feature>
<dbReference type="PROSITE" id="PS51354">
    <property type="entry name" value="GLUTAREDOXIN_2"/>
    <property type="match status" value="1"/>
</dbReference>
<dbReference type="InterPro" id="IPR004045">
    <property type="entry name" value="Glutathione_S-Trfase_N"/>
</dbReference>
<dbReference type="SFLD" id="SFLDG00358">
    <property type="entry name" value="Main_(cytGST)"/>
    <property type="match status" value="1"/>
</dbReference>
<evidence type="ECO:0000313" key="9">
    <source>
        <dbReference type="Proteomes" id="UP000008909"/>
    </source>
</evidence>
<keyword evidence="9" id="KW-1185">Reference proteome</keyword>
<dbReference type="PROSITE" id="PS50405">
    <property type="entry name" value="GST_CTER"/>
    <property type="match status" value="1"/>
</dbReference>
<dbReference type="InterPro" id="IPR040079">
    <property type="entry name" value="Glutathione_S-Trfase"/>
</dbReference>
<dbReference type="PROSITE" id="PS50404">
    <property type="entry name" value="GST_NTER"/>
    <property type="match status" value="1"/>
</dbReference>
<evidence type="ECO:0000256" key="3">
    <source>
        <dbReference type="ARBA" id="ARBA00005861"/>
    </source>
</evidence>
<dbReference type="SUPFAM" id="SSF52833">
    <property type="entry name" value="Thioredoxin-like"/>
    <property type="match status" value="1"/>
</dbReference>
<evidence type="ECO:0000259" key="6">
    <source>
        <dbReference type="PROSITE" id="PS50404"/>
    </source>
</evidence>
<comment type="function">
    <text evidence="1">GST isoenzymes appear to play a central role in the parasite detoxification system. Other functions are also suspected including a role in increasing the solubility of haematin in the parasite gut.</text>
</comment>
<dbReference type="SUPFAM" id="SSF47616">
    <property type="entry name" value="GST C-terminal domain-like"/>
    <property type="match status" value="1"/>
</dbReference>
<gene>
    <name evidence="8" type="ORF">CLF_105893</name>
</gene>
<comment type="subunit">
    <text evidence="5">Homodimer.</text>
</comment>
<organism evidence="8 9">
    <name type="scientific">Clonorchis sinensis</name>
    <name type="common">Chinese liver fluke</name>
    <dbReference type="NCBI Taxonomy" id="79923"/>
    <lineage>
        <taxon>Eukaryota</taxon>
        <taxon>Metazoa</taxon>
        <taxon>Spiralia</taxon>
        <taxon>Lophotrochozoa</taxon>
        <taxon>Platyhelminthes</taxon>
        <taxon>Trematoda</taxon>
        <taxon>Digenea</taxon>
        <taxon>Opisthorchiida</taxon>
        <taxon>Opisthorchiata</taxon>
        <taxon>Opisthorchiidae</taxon>
        <taxon>Clonorchis</taxon>
    </lineage>
</organism>
<dbReference type="PANTHER" id="PTHR43968:SF6">
    <property type="entry name" value="GLUTATHIONE S-TRANSFERASE OMEGA"/>
    <property type="match status" value="1"/>
</dbReference>
<evidence type="ECO:0000259" key="7">
    <source>
        <dbReference type="PROSITE" id="PS50405"/>
    </source>
</evidence>
<comment type="function">
    <text evidence="2">Conjugation of reduced glutathione to a wide number of exogenous and endogenous hydrophobic electrophiles.</text>
</comment>
<dbReference type="InterPro" id="IPR036249">
    <property type="entry name" value="Thioredoxin-like_sf"/>
</dbReference>
<accession>H2KTR3</accession>
<dbReference type="GO" id="GO:0005737">
    <property type="term" value="C:cytoplasm"/>
    <property type="evidence" value="ECO:0007669"/>
    <property type="project" value="TreeGrafter"/>
</dbReference>
<dbReference type="Proteomes" id="UP000008909">
    <property type="component" value="Unassembled WGS sequence"/>
</dbReference>
<dbReference type="InterPro" id="IPR010987">
    <property type="entry name" value="Glutathione-S-Trfase_C-like"/>
</dbReference>
<comment type="similarity">
    <text evidence="4">Belongs to the GST superfamily. Omega family.</text>
</comment>
<reference evidence="8" key="1">
    <citation type="journal article" date="2011" name="Genome Biol.">
        <title>The draft genome of the carcinogenic human liver fluke Clonorchis sinensis.</title>
        <authorList>
            <person name="Wang X."/>
            <person name="Chen W."/>
            <person name="Huang Y."/>
            <person name="Sun J."/>
            <person name="Men J."/>
            <person name="Liu H."/>
            <person name="Luo F."/>
            <person name="Guo L."/>
            <person name="Lv X."/>
            <person name="Deng C."/>
            <person name="Zhou C."/>
            <person name="Fan Y."/>
            <person name="Li X."/>
            <person name="Huang L."/>
            <person name="Hu Y."/>
            <person name="Liang C."/>
            <person name="Hu X."/>
            <person name="Xu J."/>
            <person name="Yu X."/>
        </authorList>
    </citation>
    <scope>NUCLEOTIDE SEQUENCE [LARGE SCALE GENOMIC DNA]</scope>
    <source>
        <strain evidence="8">Henan</strain>
    </source>
</reference>
<sequence length="281" mass="31498">MHWDQLQDALVTSACDADLLWRLPNTLKDCAKADIMPTCSKHLRQGDPKPDINPNHYTLFGNRICPFVERVRYTLQYHGIEFDSIHIALDAKPDWFLEISPTGKVPLFLTNDGQMIVESDVIMRFVDKMKGEKTSLLSVCGEEDFQKACELSSELSGTIHPVAFRGHTGKDAEEAILNACLKINSAIKGTYLAGPKLSLADLVMFPFVDRLEVALSVLKGTDPSEVEEFKPNDPTGKQWPVLLEYLLRMRELPFVAQVRTSAQAKARIAATIRSGHPDWDM</sequence>
<feature type="domain" description="GST C-terminal" evidence="7">
    <location>
        <begin position="112"/>
        <end position="272"/>
    </location>
</feature>
<dbReference type="CDD" id="cd00299">
    <property type="entry name" value="GST_C_family"/>
    <property type="match status" value="1"/>
</dbReference>
<dbReference type="InterPro" id="IPR050983">
    <property type="entry name" value="GST_Omega/HSP26"/>
</dbReference>